<dbReference type="NCBIfam" id="NF047619">
    <property type="entry name" value="NADase_discoid"/>
    <property type="match status" value="1"/>
</dbReference>
<feature type="domain" description="NAD glycohydrolase translocation F5/8 type C" evidence="1">
    <location>
        <begin position="30"/>
        <end position="178"/>
    </location>
</feature>
<reference evidence="2 3" key="1">
    <citation type="submission" date="2021-02" db="EMBL/GenBank/DDBJ databases">
        <title>De Novo genome assembly of isolated myxobacteria.</title>
        <authorList>
            <person name="Stevens D.C."/>
        </authorList>
    </citation>
    <scope>NUCLEOTIDE SEQUENCE [LARGE SCALE GENOMIC DNA]</scope>
    <source>
        <strain evidence="3">SCPEA02</strain>
    </source>
</reference>
<protein>
    <recommendedName>
        <fullName evidence="1">NAD glycohydrolase translocation F5/8 type C domain-containing protein</fullName>
    </recommendedName>
</protein>
<dbReference type="EMBL" id="CP071090">
    <property type="protein sequence ID" value="QSQ18873.1"/>
    <property type="molecule type" value="Genomic_DNA"/>
</dbReference>
<evidence type="ECO:0000259" key="1">
    <source>
        <dbReference type="Pfam" id="PF25302"/>
    </source>
</evidence>
<dbReference type="Proteomes" id="UP000662747">
    <property type="component" value="Chromosome"/>
</dbReference>
<dbReference type="RefSeq" id="WP_206720461.1">
    <property type="nucleotide sequence ID" value="NZ_CP071090.1"/>
</dbReference>
<sequence length="511" mass="56544">MILLSLILAAAPPVMLEPDAGGAHRLHPRRVTASSFLENGWNKHAQNYLPLYVADDDPATAWVEGAKGRGEGESLEWWGPSLTKAKTFRVFLRNGFQKSDKLFRANARPRKVKLEPLAQGETGAQTTGKALETELKDVQGWQEVRLPVPAQVQGVRLTLVSTYPGTAYDDTCLSDLRVYVEGDDPYKPEAEAAAFEQVRAFAYERKQAAERNDTQAKVEWAPRYKAEKLLTLKRTWEQKNHDEQQPGTAGVLNGVPEKDSYREALARAREVAALFDRVDLQREGKESEARAKWTRVKPAQLRPQKAAARAALSAMEDDGLVRVAGLLHLGDASFFEADASQAQMRANIEKTKKKEAQALSACVNQCVQYRKTAGKPDDSYDCDCEGECMGCEEAPLSSKSEQLTHQLTGGEFIAGPLAHPTAFLRGLTEETGSRESSLAFRQTLVSYVGDKASVVLVRGFWEENLEEGEPLRIHVLEWTEEGGKARVSSITSFIIGDLLVRVARYRPVTSA</sequence>
<evidence type="ECO:0000313" key="3">
    <source>
        <dbReference type="Proteomes" id="UP000662747"/>
    </source>
</evidence>
<gene>
    <name evidence="2" type="ORF">JY651_26310</name>
</gene>
<dbReference type="InterPro" id="IPR057561">
    <property type="entry name" value="NADase_transloc"/>
</dbReference>
<dbReference type="Pfam" id="PF25302">
    <property type="entry name" value="NADase_transloc"/>
    <property type="match status" value="1"/>
</dbReference>
<organism evidence="2 3">
    <name type="scientific">Pyxidicoccus parkwayensis</name>
    <dbReference type="NCBI Taxonomy" id="2813578"/>
    <lineage>
        <taxon>Bacteria</taxon>
        <taxon>Pseudomonadati</taxon>
        <taxon>Myxococcota</taxon>
        <taxon>Myxococcia</taxon>
        <taxon>Myxococcales</taxon>
        <taxon>Cystobacterineae</taxon>
        <taxon>Myxococcaceae</taxon>
        <taxon>Pyxidicoccus</taxon>
    </lineage>
</organism>
<keyword evidence="3" id="KW-1185">Reference proteome</keyword>
<name>A0ABX7NJQ0_9BACT</name>
<evidence type="ECO:0000313" key="2">
    <source>
        <dbReference type="EMBL" id="QSQ18873.1"/>
    </source>
</evidence>
<accession>A0ABX7NJQ0</accession>
<proteinExistence type="predicted"/>